<sequence>MSRTRVLSLLLLPVLFLLMAFRQAPLVDPDPIAVPPKTAEHQIAKVIKVSLLHRGWTVDSEKPGAIDATLHLREHVARIAISYDSANVRIKYLSSENLKYEIEHGKPLIHKNYLSWIENLVTDIRTNFVALAD</sequence>
<proteinExistence type="predicted"/>
<evidence type="ECO:0000313" key="2">
    <source>
        <dbReference type="Proteomes" id="UP001501523"/>
    </source>
</evidence>
<gene>
    <name evidence="1" type="ORF">GCM10009105_15450</name>
</gene>
<organism evidence="1 2">
    <name type="scientific">Dokdonella soli</name>
    <dbReference type="NCBI Taxonomy" id="529810"/>
    <lineage>
        <taxon>Bacteria</taxon>
        <taxon>Pseudomonadati</taxon>
        <taxon>Pseudomonadota</taxon>
        <taxon>Gammaproteobacteria</taxon>
        <taxon>Lysobacterales</taxon>
        <taxon>Rhodanobacteraceae</taxon>
        <taxon>Dokdonella</taxon>
    </lineage>
</organism>
<name>A0ABP3TMF9_9GAMM</name>
<dbReference type="Proteomes" id="UP001501523">
    <property type="component" value="Unassembled WGS sequence"/>
</dbReference>
<keyword evidence="2" id="KW-1185">Reference proteome</keyword>
<accession>A0ABP3TMF9</accession>
<evidence type="ECO:0000313" key="1">
    <source>
        <dbReference type="EMBL" id="GAA0712665.1"/>
    </source>
</evidence>
<dbReference type="RefSeq" id="WP_343789024.1">
    <property type="nucleotide sequence ID" value="NZ_BAAAEU010000006.1"/>
</dbReference>
<evidence type="ECO:0008006" key="3">
    <source>
        <dbReference type="Google" id="ProtNLM"/>
    </source>
</evidence>
<protein>
    <recommendedName>
        <fullName evidence="3">DUF3016 domain-containing protein</fullName>
    </recommendedName>
</protein>
<reference evidence="2" key="1">
    <citation type="journal article" date="2019" name="Int. J. Syst. Evol. Microbiol.">
        <title>The Global Catalogue of Microorganisms (GCM) 10K type strain sequencing project: providing services to taxonomists for standard genome sequencing and annotation.</title>
        <authorList>
            <consortium name="The Broad Institute Genomics Platform"/>
            <consortium name="The Broad Institute Genome Sequencing Center for Infectious Disease"/>
            <person name="Wu L."/>
            <person name="Ma J."/>
        </authorList>
    </citation>
    <scope>NUCLEOTIDE SEQUENCE [LARGE SCALE GENOMIC DNA]</scope>
    <source>
        <strain evidence="2">JCM 15421</strain>
    </source>
</reference>
<dbReference type="EMBL" id="BAAAEU010000006">
    <property type="protein sequence ID" value="GAA0712665.1"/>
    <property type="molecule type" value="Genomic_DNA"/>
</dbReference>
<comment type="caution">
    <text evidence="1">The sequence shown here is derived from an EMBL/GenBank/DDBJ whole genome shotgun (WGS) entry which is preliminary data.</text>
</comment>